<protein>
    <submittedName>
        <fullName evidence="2">Retrovirus-related Pol polyprotein from transposon TNT 1-94</fullName>
    </submittedName>
</protein>
<evidence type="ECO:0000259" key="1">
    <source>
        <dbReference type="Pfam" id="PF07727"/>
    </source>
</evidence>
<sequence length="140" mass="16133">MKNEYQSLLDNDTWQLAELPKGQKAVRSKWVFALKKDKSGKVERFKARLVAKGCSQTYGVNYKDTFSPVVRYSTIRMIFAIAAEYGLYLHQIDVSTAYLNSELCGEIYISHPARFVDKRYPNHCLKLKKALYGLKQSGRQ</sequence>
<dbReference type="Pfam" id="PF07727">
    <property type="entry name" value="RVT_2"/>
    <property type="match status" value="1"/>
</dbReference>
<evidence type="ECO:0000313" key="2">
    <source>
        <dbReference type="EMBL" id="JAI48321.1"/>
    </source>
</evidence>
<proteinExistence type="predicted"/>
<feature type="domain" description="Reverse transcriptase Ty1/copia-type" evidence="1">
    <location>
        <begin position="11"/>
        <end position="139"/>
    </location>
</feature>
<name>A0A0K8WAZ4_BACLA</name>
<reference evidence="2" key="1">
    <citation type="submission" date="2015-06" db="EMBL/GenBank/DDBJ databases">
        <authorList>
            <person name="Hoefler B.C."/>
            <person name="Straight P.D."/>
        </authorList>
    </citation>
    <scope>NUCLEOTIDE SEQUENCE</scope>
</reference>
<accession>A0A0K8WAZ4</accession>
<dbReference type="InterPro" id="IPR013103">
    <property type="entry name" value="RVT_2"/>
</dbReference>
<dbReference type="AlphaFoldDB" id="A0A0K8WAZ4"/>
<dbReference type="EMBL" id="GDHF01003993">
    <property type="protein sequence ID" value="JAI48321.1"/>
    <property type="molecule type" value="Transcribed_RNA"/>
</dbReference>
<organism evidence="2">
    <name type="scientific">Bactrocera latifrons</name>
    <name type="common">Malaysian fruit fly</name>
    <name type="synonym">Chaetodacus latifrons</name>
    <dbReference type="NCBI Taxonomy" id="174628"/>
    <lineage>
        <taxon>Eukaryota</taxon>
        <taxon>Metazoa</taxon>
        <taxon>Ecdysozoa</taxon>
        <taxon>Arthropoda</taxon>
        <taxon>Hexapoda</taxon>
        <taxon>Insecta</taxon>
        <taxon>Pterygota</taxon>
        <taxon>Neoptera</taxon>
        <taxon>Endopterygota</taxon>
        <taxon>Diptera</taxon>
        <taxon>Brachycera</taxon>
        <taxon>Muscomorpha</taxon>
        <taxon>Tephritoidea</taxon>
        <taxon>Tephritidae</taxon>
        <taxon>Bactrocera</taxon>
        <taxon>Bactrocera</taxon>
    </lineage>
</organism>
<gene>
    <name evidence="2" type="primary">POLX_6</name>
    <name evidence="2" type="ORF">c1_g1_i2</name>
</gene>